<evidence type="ECO:0000313" key="3">
    <source>
        <dbReference type="Proteomes" id="UP000094819"/>
    </source>
</evidence>
<dbReference type="Proteomes" id="UP000094819">
    <property type="component" value="Unassembled WGS sequence"/>
</dbReference>
<organism evidence="2 3">
    <name type="scientific">Cryptococcus wingfieldii CBS 7118</name>
    <dbReference type="NCBI Taxonomy" id="1295528"/>
    <lineage>
        <taxon>Eukaryota</taxon>
        <taxon>Fungi</taxon>
        <taxon>Dikarya</taxon>
        <taxon>Basidiomycota</taxon>
        <taxon>Agaricomycotina</taxon>
        <taxon>Tremellomycetes</taxon>
        <taxon>Tremellales</taxon>
        <taxon>Cryptococcaceae</taxon>
        <taxon>Cryptococcus</taxon>
    </lineage>
</organism>
<reference evidence="2 3" key="1">
    <citation type="submission" date="2016-06" db="EMBL/GenBank/DDBJ databases">
        <title>Evolution of pathogenesis and genome organization in the Tremellales.</title>
        <authorList>
            <person name="Cuomo C."/>
            <person name="Litvintseva A."/>
            <person name="Heitman J."/>
            <person name="Chen Y."/>
            <person name="Sun S."/>
            <person name="Springer D."/>
            <person name="Dromer F."/>
            <person name="Young S."/>
            <person name="Zeng Q."/>
            <person name="Chapman S."/>
            <person name="Gujja S."/>
            <person name="Saif S."/>
            <person name="Birren B."/>
        </authorList>
    </citation>
    <scope>NUCLEOTIDE SEQUENCE [LARGE SCALE GENOMIC DNA]</scope>
    <source>
        <strain evidence="2 3">CBS 7118</strain>
    </source>
</reference>
<proteinExistence type="predicted"/>
<comment type="caution">
    <text evidence="2">The sequence shown here is derived from an EMBL/GenBank/DDBJ whole genome shotgun (WGS) entry which is preliminary data.</text>
</comment>
<dbReference type="GeneID" id="30197415"/>
<protein>
    <submittedName>
        <fullName evidence="2">Uncharacterized protein</fullName>
    </submittedName>
</protein>
<accession>A0A1E3HF16</accession>
<evidence type="ECO:0000313" key="1">
    <source>
        <dbReference type="EMBL" id="ODN74936.1"/>
    </source>
</evidence>
<dbReference type="GeneID" id="30197398"/>
<keyword evidence="3" id="KW-1185">Reference proteome</keyword>
<sequence>MPQVTPSSKASIFPRTAFTVSTAPTEVTAKSVGHTLYSPSVSFSADDASRSRMREKAELLGTEVLNSVDTFLSSNLINKEHYTRPTEKESCQAMEDLVRTYAKKAETEKVGTVDWSIISLDLPESRITRVQGSGATDGPERG</sequence>
<name>A0A1E3HF16_9TREE</name>
<dbReference type="EMBL" id="AWGH01000057">
    <property type="protein sequence ID" value="ODN74953.1"/>
    <property type="molecule type" value="Genomic_DNA"/>
</dbReference>
<dbReference type="RefSeq" id="XP_019027845.1">
    <property type="nucleotide sequence ID" value="XM_019180158.1"/>
</dbReference>
<gene>
    <name evidence="1" type="ORF">L198_08187</name>
    <name evidence="2" type="ORF">L198_08204</name>
</gene>
<dbReference type="RefSeq" id="XP_019027862.1">
    <property type="nucleotide sequence ID" value="XM_019180175.1"/>
</dbReference>
<evidence type="ECO:0000313" key="2">
    <source>
        <dbReference type="EMBL" id="ODN74953.1"/>
    </source>
</evidence>
<dbReference type="AlphaFoldDB" id="A0A1E3HF16"/>
<dbReference type="EMBL" id="AWGH01000057">
    <property type="protein sequence ID" value="ODN74936.1"/>
    <property type="molecule type" value="Genomic_DNA"/>
</dbReference>